<feature type="binding site" evidence="5">
    <location>
        <begin position="78"/>
        <end position="79"/>
    </location>
    <ligand>
        <name>FMN</name>
        <dbReference type="ChEBI" id="CHEBI:58210"/>
    </ligand>
</feature>
<comment type="function">
    <text evidence="5">Catalyzes the oxidation of either pyridoxine 5'-phosphate (PNP) or pyridoxamine 5'-phosphate (PMP) into pyridoxal 5'-phosphate (PLP).</text>
</comment>
<evidence type="ECO:0000256" key="2">
    <source>
        <dbReference type="ARBA" id="ARBA00022630"/>
    </source>
</evidence>
<evidence type="ECO:0000259" key="7">
    <source>
        <dbReference type="Pfam" id="PF10590"/>
    </source>
</evidence>
<comment type="subunit">
    <text evidence="5">Homodimer.</text>
</comment>
<comment type="pathway">
    <text evidence="5">Cofactor metabolism; pyridoxal 5'-phosphate salvage; pyridoxal 5'-phosphate from pyridoxine 5'-phosphate: step 1/1.</text>
</comment>
<dbReference type="Gene3D" id="2.30.110.10">
    <property type="entry name" value="Electron Transport, Fmn-binding Protein, Chain A"/>
    <property type="match status" value="1"/>
</dbReference>
<dbReference type="NCBIfam" id="NF004231">
    <property type="entry name" value="PRK05679.1"/>
    <property type="match status" value="1"/>
</dbReference>
<feature type="binding site" evidence="5">
    <location>
        <begin position="142"/>
        <end position="143"/>
    </location>
    <ligand>
        <name>FMN</name>
        <dbReference type="ChEBI" id="CHEBI:58210"/>
    </ligand>
</feature>
<keyword evidence="3 5" id="KW-0288">FMN</keyword>
<comment type="catalytic activity">
    <reaction evidence="5">
        <text>pyridoxamine 5'-phosphate + O2 + H2O = pyridoxal 5'-phosphate + H2O2 + NH4(+)</text>
        <dbReference type="Rhea" id="RHEA:15817"/>
        <dbReference type="ChEBI" id="CHEBI:15377"/>
        <dbReference type="ChEBI" id="CHEBI:15379"/>
        <dbReference type="ChEBI" id="CHEBI:16240"/>
        <dbReference type="ChEBI" id="CHEBI:28938"/>
        <dbReference type="ChEBI" id="CHEBI:58451"/>
        <dbReference type="ChEBI" id="CHEBI:597326"/>
        <dbReference type="EC" id="1.4.3.5"/>
    </reaction>
</comment>
<comment type="cofactor">
    <cofactor evidence="5">
        <name>FMN</name>
        <dbReference type="ChEBI" id="CHEBI:58210"/>
    </cofactor>
    <text evidence="5">Binds 1 FMN per subunit.</text>
</comment>
<dbReference type="Pfam" id="PF10590">
    <property type="entry name" value="PNP_phzG_C"/>
    <property type="match status" value="1"/>
</dbReference>
<dbReference type="PROSITE" id="PS01064">
    <property type="entry name" value="PYRIDOX_OXIDASE"/>
    <property type="match status" value="1"/>
</dbReference>
<feature type="domain" description="Pyridoxine 5'-phosphate oxidase dimerisation C-terminal" evidence="7">
    <location>
        <begin position="174"/>
        <end position="214"/>
    </location>
</feature>
<gene>
    <name evidence="5 8" type="primary">pdxH</name>
    <name evidence="8" type="ORF">ACFSYS_11565</name>
</gene>
<comment type="similarity">
    <text evidence="1 5">Belongs to the pyridoxamine 5'-phosphate oxidase family.</text>
</comment>
<keyword evidence="9" id="KW-1185">Reference proteome</keyword>
<comment type="caution">
    <text evidence="8">The sequence shown here is derived from an EMBL/GenBank/DDBJ whole genome shotgun (WGS) entry which is preliminary data.</text>
</comment>
<dbReference type="PANTHER" id="PTHR10851:SF0">
    <property type="entry name" value="PYRIDOXINE-5'-PHOSPHATE OXIDASE"/>
    <property type="match status" value="1"/>
</dbReference>
<organism evidence="8 9">
    <name type="scientific">Christiangramia antarctica</name>
    <dbReference type="NCBI Taxonomy" id="2058158"/>
    <lineage>
        <taxon>Bacteria</taxon>
        <taxon>Pseudomonadati</taxon>
        <taxon>Bacteroidota</taxon>
        <taxon>Flavobacteriia</taxon>
        <taxon>Flavobacteriales</taxon>
        <taxon>Flavobacteriaceae</taxon>
        <taxon>Christiangramia</taxon>
    </lineage>
</organism>
<protein>
    <recommendedName>
        <fullName evidence="5">Pyridoxine/pyridoxamine 5'-phosphate oxidase</fullName>
        <ecNumber evidence="5">1.4.3.5</ecNumber>
    </recommendedName>
    <alternativeName>
        <fullName evidence="5">PNP/PMP oxidase</fullName>
        <shortName evidence="5">PNPOx</shortName>
    </alternativeName>
    <alternativeName>
        <fullName evidence="5">Pyridoxal 5'-phosphate synthase</fullName>
    </alternativeName>
</protein>
<dbReference type="RefSeq" id="WP_251740709.1">
    <property type="nucleotide sequence ID" value="NZ_JBHUOJ010000027.1"/>
</dbReference>
<evidence type="ECO:0000313" key="9">
    <source>
        <dbReference type="Proteomes" id="UP001597438"/>
    </source>
</evidence>
<feature type="binding site" evidence="5">
    <location>
        <position position="125"/>
    </location>
    <ligand>
        <name>substrate</name>
    </ligand>
</feature>
<evidence type="ECO:0000259" key="6">
    <source>
        <dbReference type="Pfam" id="PF01243"/>
    </source>
</evidence>
<dbReference type="PIRSF" id="PIRSF000190">
    <property type="entry name" value="Pyd_amn-ph_oxd"/>
    <property type="match status" value="1"/>
</dbReference>
<dbReference type="SUPFAM" id="SSF50475">
    <property type="entry name" value="FMN-binding split barrel"/>
    <property type="match status" value="1"/>
</dbReference>
<dbReference type="InterPro" id="IPR011576">
    <property type="entry name" value="Pyridox_Oxase_N"/>
</dbReference>
<feature type="domain" description="Pyridoxamine 5'-phosphate oxidase N-terminal" evidence="6">
    <location>
        <begin position="42"/>
        <end position="158"/>
    </location>
</feature>
<dbReference type="EC" id="1.4.3.5" evidence="5"/>
<feature type="binding site" evidence="5">
    <location>
        <position position="107"/>
    </location>
    <ligand>
        <name>FMN</name>
        <dbReference type="ChEBI" id="CHEBI:58210"/>
    </ligand>
</feature>
<accession>A0ABW5X6A4</accession>
<feature type="binding site" evidence="5">
    <location>
        <position position="187"/>
    </location>
    <ligand>
        <name>FMN</name>
        <dbReference type="ChEBI" id="CHEBI:58210"/>
    </ligand>
</feature>
<dbReference type="InterPro" id="IPR000659">
    <property type="entry name" value="Pyridox_Oxase"/>
</dbReference>
<dbReference type="Pfam" id="PF01243">
    <property type="entry name" value="PNPOx_N"/>
    <property type="match status" value="1"/>
</dbReference>
<evidence type="ECO:0000256" key="3">
    <source>
        <dbReference type="ARBA" id="ARBA00022643"/>
    </source>
</evidence>
<dbReference type="GO" id="GO:0004733">
    <property type="term" value="F:pyridoxamine phosphate oxidase activity"/>
    <property type="evidence" value="ECO:0007669"/>
    <property type="project" value="UniProtKB-EC"/>
</dbReference>
<dbReference type="InterPro" id="IPR012349">
    <property type="entry name" value="Split_barrel_FMN-bd"/>
</dbReference>
<feature type="binding site" evidence="5">
    <location>
        <begin position="63"/>
        <end position="68"/>
    </location>
    <ligand>
        <name>FMN</name>
        <dbReference type="ChEBI" id="CHEBI:58210"/>
    </ligand>
</feature>
<feature type="binding site" evidence="5">
    <location>
        <position position="129"/>
    </location>
    <ligand>
        <name>substrate</name>
    </ligand>
</feature>
<reference evidence="9" key="1">
    <citation type="journal article" date="2019" name="Int. J. Syst. Evol. Microbiol.">
        <title>The Global Catalogue of Microorganisms (GCM) 10K type strain sequencing project: providing services to taxonomists for standard genome sequencing and annotation.</title>
        <authorList>
            <consortium name="The Broad Institute Genomics Platform"/>
            <consortium name="The Broad Institute Genome Sequencing Center for Infectious Disease"/>
            <person name="Wu L."/>
            <person name="Ma J."/>
        </authorList>
    </citation>
    <scope>NUCLEOTIDE SEQUENCE [LARGE SCALE GENOMIC DNA]</scope>
    <source>
        <strain evidence="9">KCTC 52925</strain>
    </source>
</reference>
<comment type="pathway">
    <text evidence="5">Cofactor metabolism; pyridoxal 5'-phosphate salvage; pyridoxal 5'-phosphate from pyridoxamine 5'-phosphate: step 1/1.</text>
</comment>
<dbReference type="InterPro" id="IPR019740">
    <property type="entry name" value="Pyridox_Oxase_CS"/>
</dbReference>
<comment type="caution">
    <text evidence="5">Lacks conserved residue(s) required for the propagation of feature annotation.</text>
</comment>
<feature type="binding site" evidence="5">
    <location>
        <position position="85"/>
    </location>
    <ligand>
        <name>FMN</name>
        <dbReference type="ChEBI" id="CHEBI:58210"/>
    </ligand>
</feature>
<feature type="binding site" evidence="5">
    <location>
        <position position="197"/>
    </location>
    <ligand>
        <name>FMN</name>
        <dbReference type="ChEBI" id="CHEBI:58210"/>
    </ligand>
</feature>
<evidence type="ECO:0000256" key="5">
    <source>
        <dbReference type="HAMAP-Rule" id="MF_01629"/>
    </source>
</evidence>
<evidence type="ECO:0000256" key="1">
    <source>
        <dbReference type="ARBA" id="ARBA00007301"/>
    </source>
</evidence>
<dbReference type="NCBIfam" id="TIGR00558">
    <property type="entry name" value="pdxH"/>
    <property type="match status" value="1"/>
</dbReference>
<comment type="catalytic activity">
    <reaction evidence="5">
        <text>pyridoxine 5'-phosphate + O2 = pyridoxal 5'-phosphate + H2O2</text>
        <dbReference type="Rhea" id="RHEA:15149"/>
        <dbReference type="ChEBI" id="CHEBI:15379"/>
        <dbReference type="ChEBI" id="CHEBI:16240"/>
        <dbReference type="ChEBI" id="CHEBI:58589"/>
        <dbReference type="ChEBI" id="CHEBI:597326"/>
        <dbReference type="EC" id="1.4.3.5"/>
    </reaction>
</comment>
<sequence>MKNNISGYRKSYEKGTLSKKNIPENPLDLFKTWFQLADENHAIEEVNAMSLSTVGNDLLPKTRVVLLKSFDENGFVFYSNYTSQKGQDLKENPQCCISFFWPVLEKQIIIKGKVEKISRDESEKYFHSRPRGSQLGALVSNQSAVIDSREYLESKLQDYENEYKNKEIPMPNDWGGYVVSPISFEFWQGRENRLHDRLRFSKAEKNWIVERLAP</sequence>
<evidence type="ECO:0000313" key="8">
    <source>
        <dbReference type="EMBL" id="MFD2833927.1"/>
    </source>
</evidence>
<name>A0ABW5X6A4_9FLAO</name>
<dbReference type="PANTHER" id="PTHR10851">
    <property type="entry name" value="PYRIDOXINE-5-PHOSPHATE OXIDASE"/>
    <property type="match status" value="1"/>
</dbReference>
<dbReference type="Proteomes" id="UP001597438">
    <property type="component" value="Unassembled WGS sequence"/>
</dbReference>
<proteinExistence type="inferred from homology"/>
<feature type="binding site" evidence="5">
    <location>
        <position position="133"/>
    </location>
    <ligand>
        <name>substrate</name>
    </ligand>
</feature>
<keyword evidence="2 5" id="KW-0285">Flavoprotein</keyword>
<dbReference type="HAMAP" id="MF_01629">
    <property type="entry name" value="PdxH"/>
    <property type="match status" value="1"/>
</dbReference>
<feature type="binding site" evidence="5">
    <location>
        <position position="68"/>
    </location>
    <ligand>
        <name>substrate</name>
    </ligand>
</feature>
<feature type="binding site" evidence="5">
    <location>
        <begin position="193"/>
        <end position="195"/>
    </location>
    <ligand>
        <name>substrate</name>
    </ligand>
</feature>
<dbReference type="EMBL" id="JBHUOJ010000027">
    <property type="protein sequence ID" value="MFD2833927.1"/>
    <property type="molecule type" value="Genomic_DNA"/>
</dbReference>
<dbReference type="InterPro" id="IPR019576">
    <property type="entry name" value="Pyridoxamine_oxidase_dimer_C"/>
</dbReference>
<evidence type="ECO:0000256" key="4">
    <source>
        <dbReference type="ARBA" id="ARBA00023002"/>
    </source>
</evidence>
<keyword evidence="5" id="KW-0664">Pyridoxine biosynthesis</keyword>
<keyword evidence="4 5" id="KW-0560">Oxidoreductase</keyword>